<dbReference type="RefSeq" id="WP_045775117.1">
    <property type="nucleotide sequence ID" value="NZ_LAJY01000129.1"/>
</dbReference>
<dbReference type="InterPro" id="IPR027417">
    <property type="entry name" value="P-loop_NTPase"/>
</dbReference>
<dbReference type="Pfam" id="PF00005">
    <property type="entry name" value="ABC_tran"/>
    <property type="match status" value="1"/>
</dbReference>
<sequence>MNPSLTVETISVAYGPRRILDDVSIAPCAPGASIALIGPNAAGKSTLLKAIAGLVPVQRGSIRLGDTRLTAMKSEARARLVRFVPQAYATSARLTVFEILLVARMCGVGGRPTREDLAAVGKALARCALEHLSDRCVAELSGGQQQLVALAQALTRPAPVLLLDEPTSALDIRNQLEAFAILKRVAAEDGAIVIAAVHDLNLAARHADRVLLLGAGRLIADGPPDALLVSDACAQVYGVGLASGRTSRGSLALEAYLPTA</sequence>
<dbReference type="AlphaFoldDB" id="A0A0F3IXA5"/>
<dbReference type="PROSITE" id="PS00211">
    <property type="entry name" value="ABC_TRANSPORTER_1"/>
    <property type="match status" value="1"/>
</dbReference>
<dbReference type="PROSITE" id="PS50893">
    <property type="entry name" value="ABC_TRANSPORTER_2"/>
    <property type="match status" value="1"/>
</dbReference>
<proteinExistence type="predicted"/>
<keyword evidence="1" id="KW-0547">Nucleotide-binding</keyword>
<dbReference type="InterPro" id="IPR003593">
    <property type="entry name" value="AAA+_ATPase"/>
</dbReference>
<organism evidence="4 5">
    <name type="scientific">Elstera litoralis</name>
    <dbReference type="NCBI Taxonomy" id="552518"/>
    <lineage>
        <taxon>Bacteria</taxon>
        <taxon>Pseudomonadati</taxon>
        <taxon>Pseudomonadota</taxon>
        <taxon>Alphaproteobacteria</taxon>
        <taxon>Rhodospirillales</taxon>
        <taxon>Rhodospirillaceae</taxon>
        <taxon>Elstera</taxon>
    </lineage>
</organism>
<evidence type="ECO:0000313" key="4">
    <source>
        <dbReference type="EMBL" id="KJV10224.1"/>
    </source>
</evidence>
<dbReference type="SMART" id="SM00382">
    <property type="entry name" value="AAA"/>
    <property type="match status" value="1"/>
</dbReference>
<dbReference type="GO" id="GO:0016887">
    <property type="term" value="F:ATP hydrolysis activity"/>
    <property type="evidence" value="ECO:0007669"/>
    <property type="project" value="InterPro"/>
</dbReference>
<evidence type="ECO:0000313" key="5">
    <source>
        <dbReference type="Proteomes" id="UP000033774"/>
    </source>
</evidence>
<comment type="caution">
    <text evidence="4">The sequence shown here is derived from an EMBL/GenBank/DDBJ whole genome shotgun (WGS) entry which is preliminary data.</text>
</comment>
<gene>
    <name evidence="4" type="ORF">VZ95_06395</name>
</gene>
<dbReference type="InterPro" id="IPR017871">
    <property type="entry name" value="ABC_transporter-like_CS"/>
</dbReference>
<dbReference type="Gene3D" id="3.40.50.300">
    <property type="entry name" value="P-loop containing nucleotide triphosphate hydrolases"/>
    <property type="match status" value="1"/>
</dbReference>
<reference evidence="4 5" key="1">
    <citation type="submission" date="2015-03" db="EMBL/GenBank/DDBJ databases">
        <title>Draft genome sequence of Elstera litoralis.</title>
        <authorList>
            <person name="Rahalkar M.C."/>
            <person name="Dhakephalkar P.K."/>
            <person name="Pore S.D."/>
            <person name="Arora P."/>
            <person name="Kapse N.G."/>
            <person name="Pandit P.S."/>
        </authorList>
    </citation>
    <scope>NUCLEOTIDE SEQUENCE [LARGE SCALE GENOMIC DNA]</scope>
    <source>
        <strain evidence="4 5">Dia-1</strain>
    </source>
</reference>
<name>A0A0F3IXA5_9PROT</name>
<dbReference type="Proteomes" id="UP000033774">
    <property type="component" value="Unassembled WGS sequence"/>
</dbReference>
<keyword evidence="5" id="KW-1185">Reference proteome</keyword>
<protein>
    <recommendedName>
        <fullName evidence="3">ABC transporter domain-containing protein</fullName>
    </recommendedName>
</protein>
<evidence type="ECO:0000259" key="3">
    <source>
        <dbReference type="PROSITE" id="PS50893"/>
    </source>
</evidence>
<dbReference type="PANTHER" id="PTHR42794:SF2">
    <property type="entry name" value="ABC TRANSPORTER ATP-BINDING PROTEIN"/>
    <property type="match status" value="1"/>
</dbReference>
<evidence type="ECO:0000256" key="1">
    <source>
        <dbReference type="ARBA" id="ARBA00022741"/>
    </source>
</evidence>
<dbReference type="PATRIC" id="fig|552518.3.peg.361"/>
<accession>A0A0F3IXA5</accession>
<dbReference type="PANTHER" id="PTHR42794">
    <property type="entry name" value="HEMIN IMPORT ATP-BINDING PROTEIN HMUV"/>
    <property type="match status" value="1"/>
</dbReference>
<feature type="domain" description="ABC transporter" evidence="3">
    <location>
        <begin position="5"/>
        <end position="240"/>
    </location>
</feature>
<dbReference type="GO" id="GO:0005524">
    <property type="term" value="F:ATP binding"/>
    <property type="evidence" value="ECO:0007669"/>
    <property type="project" value="UniProtKB-KW"/>
</dbReference>
<keyword evidence="2" id="KW-0067">ATP-binding</keyword>
<evidence type="ECO:0000256" key="2">
    <source>
        <dbReference type="ARBA" id="ARBA00022840"/>
    </source>
</evidence>
<dbReference type="EMBL" id="LAJY01000129">
    <property type="protein sequence ID" value="KJV10224.1"/>
    <property type="molecule type" value="Genomic_DNA"/>
</dbReference>
<dbReference type="InterPro" id="IPR003439">
    <property type="entry name" value="ABC_transporter-like_ATP-bd"/>
</dbReference>
<dbReference type="OrthoDB" id="9810077at2"/>
<dbReference type="SUPFAM" id="SSF52540">
    <property type="entry name" value="P-loop containing nucleoside triphosphate hydrolases"/>
    <property type="match status" value="1"/>
</dbReference>
<dbReference type="CDD" id="cd03214">
    <property type="entry name" value="ABC_Iron-Siderophores_B12_Hemin"/>
    <property type="match status" value="1"/>
</dbReference>